<dbReference type="InterPro" id="IPR050557">
    <property type="entry name" value="RTX_toxin/Mannuronan_C5-epim"/>
</dbReference>
<dbReference type="InterPro" id="IPR018511">
    <property type="entry name" value="Hemolysin-typ_Ca-bd_CS"/>
</dbReference>
<dbReference type="InterPro" id="IPR001343">
    <property type="entry name" value="Hemolysn_Ca-bd"/>
</dbReference>
<dbReference type="Gene3D" id="2.150.10.10">
    <property type="entry name" value="Serralysin-like metalloprotease, C-terminal"/>
    <property type="match status" value="6"/>
</dbReference>
<dbReference type="SUPFAM" id="SSF51120">
    <property type="entry name" value="beta-Roll"/>
    <property type="match status" value="6"/>
</dbReference>
<accession>A0A952FJX9</accession>
<dbReference type="Proteomes" id="UP000700706">
    <property type="component" value="Unassembled WGS sequence"/>
</dbReference>
<dbReference type="PANTHER" id="PTHR38340">
    <property type="entry name" value="S-LAYER PROTEIN"/>
    <property type="match status" value="1"/>
</dbReference>
<name>A0A952FJX9_9PROT</name>
<comment type="caution">
    <text evidence="4">The sequence shown here is derived from an EMBL/GenBank/DDBJ whole genome shotgun (WGS) entry which is preliminary data.</text>
</comment>
<protein>
    <submittedName>
        <fullName evidence="4">Calcium-binding protein</fullName>
    </submittedName>
</protein>
<evidence type="ECO:0000313" key="5">
    <source>
        <dbReference type="Proteomes" id="UP000700706"/>
    </source>
</evidence>
<proteinExistence type="predicted"/>
<evidence type="ECO:0000313" key="4">
    <source>
        <dbReference type="EMBL" id="MBW8726403.1"/>
    </source>
</evidence>
<dbReference type="PRINTS" id="PR00313">
    <property type="entry name" value="CABNDNGRPT"/>
</dbReference>
<feature type="region of interest" description="Disordered" evidence="3">
    <location>
        <begin position="385"/>
        <end position="457"/>
    </location>
</feature>
<gene>
    <name evidence="4" type="ORF">JF625_14770</name>
</gene>
<dbReference type="PROSITE" id="PS00330">
    <property type="entry name" value="HEMOLYSIN_CALCIUM"/>
    <property type="match status" value="5"/>
</dbReference>
<sequence length="655" mass="62920">MAVVWGTDGNDFFHLAGDGLVAPAGYTDIVFNPGDLVATLSGDDIMIGTSAGIRYGGYDGYDILDYSAFGQGVAISEIDGGIRFLDGTVIGTISASAGIEEFDGSAFNDLLTTVAGGSAATLHGNAGDDTLVASATIELLDGGADTDTVSYTNSAAGVTVDLRLAGAQVSAGAASGDTLTGIENLIGSVAADTLHGDAGANRLAGEAGDDVLNGHGGSDVLVGGAGADQLVGEAGIDTVDYSASTAGVTVNLAAGTGLGGDAQGDTLATIENVTGSGLADALYGDGTANALAGGAGDDGLRGGAGADALDGGDGIDTASYRGSAAVAVDLLNHTASGGDAAGDTLTNVENLAGSSFDDRLAGDGGRNIISGDNGADMLAGNGGDDSLAGGAGDDGLDGGDGADRLIGGDGVDTIHGGTGNDSVDAGTGNDLVYGEAGHDGLTGGAGDDRLDGGDGNDTLDGGAGADVLAGGAGIDTVSYAGSAIGVVLNLATGASSGGDAQGDTLTGIEQVLGSAQADILTGDADANTLWGMAGDDVLTGGGNGDALKGGAGNDRFVYTALSDSAVSGIGKDTIADFAGGDRIDLSAIDADGNSANGDTAFSFGTGDFSRHAGELRVVTAGAIQVVYADVDGDKVPDFAINVVSDHPLTASDFLL</sequence>
<organism evidence="4 5">
    <name type="scientific">Inquilinus limosus</name>
    <dbReference type="NCBI Taxonomy" id="171674"/>
    <lineage>
        <taxon>Bacteria</taxon>
        <taxon>Pseudomonadati</taxon>
        <taxon>Pseudomonadota</taxon>
        <taxon>Alphaproteobacteria</taxon>
        <taxon>Rhodospirillales</taxon>
        <taxon>Rhodospirillaceae</taxon>
        <taxon>Inquilinus</taxon>
    </lineage>
</organism>
<comment type="subcellular location">
    <subcellularLocation>
        <location evidence="1">Secreted</location>
    </subcellularLocation>
</comment>
<evidence type="ECO:0000256" key="2">
    <source>
        <dbReference type="ARBA" id="ARBA00022525"/>
    </source>
</evidence>
<reference evidence="4" key="1">
    <citation type="submission" date="2020-06" db="EMBL/GenBank/DDBJ databases">
        <title>Stable isotope informed genome-resolved metagenomics uncovers potential trophic interactions in rhizosphere soil.</title>
        <authorList>
            <person name="Starr E.P."/>
            <person name="Shi S."/>
            <person name="Blazewicz S.J."/>
            <person name="Koch B.J."/>
            <person name="Probst A.J."/>
            <person name="Hungate B.A."/>
            <person name="Pett-Ridge J."/>
            <person name="Firestone M.K."/>
            <person name="Banfield J.F."/>
        </authorList>
    </citation>
    <scope>NUCLEOTIDE SEQUENCE</scope>
    <source>
        <strain evidence="4">YM_69_17</strain>
    </source>
</reference>
<evidence type="ECO:0000256" key="1">
    <source>
        <dbReference type="ARBA" id="ARBA00004613"/>
    </source>
</evidence>
<dbReference type="PANTHER" id="PTHR38340:SF1">
    <property type="entry name" value="S-LAYER PROTEIN"/>
    <property type="match status" value="1"/>
</dbReference>
<evidence type="ECO:0000256" key="3">
    <source>
        <dbReference type="SAM" id="MobiDB-lite"/>
    </source>
</evidence>
<keyword evidence="2" id="KW-0964">Secreted</keyword>
<dbReference type="AlphaFoldDB" id="A0A952FJX9"/>
<dbReference type="GO" id="GO:0005576">
    <property type="term" value="C:extracellular region"/>
    <property type="evidence" value="ECO:0007669"/>
    <property type="project" value="UniProtKB-SubCell"/>
</dbReference>
<dbReference type="Pfam" id="PF00353">
    <property type="entry name" value="HemolysinCabind"/>
    <property type="match status" value="7"/>
</dbReference>
<dbReference type="GO" id="GO:0005509">
    <property type="term" value="F:calcium ion binding"/>
    <property type="evidence" value="ECO:0007669"/>
    <property type="project" value="InterPro"/>
</dbReference>
<dbReference type="InterPro" id="IPR011049">
    <property type="entry name" value="Serralysin-like_metalloprot_C"/>
</dbReference>
<dbReference type="EMBL" id="JAEKLZ010000213">
    <property type="protein sequence ID" value="MBW8726403.1"/>
    <property type="molecule type" value="Genomic_DNA"/>
</dbReference>